<dbReference type="EMBL" id="VIWU01000001">
    <property type="protein sequence ID" value="TWF77027.1"/>
    <property type="molecule type" value="Genomic_DNA"/>
</dbReference>
<feature type="transmembrane region" description="Helical" evidence="7">
    <location>
        <begin position="35"/>
        <end position="60"/>
    </location>
</feature>
<keyword evidence="11" id="KW-1185">Reference proteome</keyword>
<dbReference type="GO" id="GO:0005886">
    <property type="term" value="C:plasma membrane"/>
    <property type="evidence" value="ECO:0007669"/>
    <property type="project" value="UniProtKB-SubCell"/>
</dbReference>
<dbReference type="RefSeq" id="WP_147256280.1">
    <property type="nucleotide sequence ID" value="NZ_VIWU01000001.1"/>
</dbReference>
<evidence type="ECO:0000256" key="3">
    <source>
        <dbReference type="ARBA" id="ARBA00022475"/>
    </source>
</evidence>
<dbReference type="OrthoDB" id="4053402at2"/>
<feature type="transmembrane region" description="Helical" evidence="7">
    <location>
        <begin position="176"/>
        <end position="199"/>
    </location>
</feature>
<accession>A0A561SQ85</accession>
<evidence type="ECO:0000256" key="5">
    <source>
        <dbReference type="ARBA" id="ARBA00022989"/>
    </source>
</evidence>
<comment type="similarity">
    <text evidence="7">Belongs to the binding-protein-dependent transport system permease family.</text>
</comment>
<keyword evidence="6 7" id="KW-0472">Membrane</keyword>
<keyword evidence="2 7" id="KW-0813">Transport</keyword>
<dbReference type="InterPro" id="IPR000515">
    <property type="entry name" value="MetI-like"/>
</dbReference>
<dbReference type="CDD" id="cd06261">
    <property type="entry name" value="TM_PBP2"/>
    <property type="match status" value="1"/>
</dbReference>
<comment type="subcellular location">
    <subcellularLocation>
        <location evidence="1 7">Cell membrane</location>
        <topology evidence="1 7">Multi-pass membrane protein</topology>
    </subcellularLocation>
</comment>
<sequence length="317" mass="35376">MTQDTLVRPVAQSPPPPPRRRRTPSFRRQGGAAHVFLLPFLLGLVLITAVPLLASLYLSFTDYDLLHDPELVGLDNFRRMVEDERFWASVGVTLWYVLVSVPLQLGFALLLAVLLDKGMRGLALYRSAFYLPSLLGSSVAVAILWRQLFGHEGLVNSLLGWFGVEGESWLQNPDTALSTLVVLNVWTFGSPMIIFLAGLRQIPEELYEAARVDGAGRVRQFWSVTVPLLTPIVFFNLVLQTIGAFQAFTQAHIISGGQGGPLDSTLFYTLYLYQQGFQSFNMGYASAMAWVLLLVIALVTAGHFLLSRYWVFYGDER</sequence>
<evidence type="ECO:0000313" key="10">
    <source>
        <dbReference type="EMBL" id="TWF77027.1"/>
    </source>
</evidence>
<dbReference type="SUPFAM" id="SSF161098">
    <property type="entry name" value="MetI-like"/>
    <property type="match status" value="1"/>
</dbReference>
<dbReference type="Pfam" id="PF00528">
    <property type="entry name" value="BPD_transp_1"/>
    <property type="match status" value="1"/>
</dbReference>
<comment type="caution">
    <text evidence="10">The sequence shown here is derived from an EMBL/GenBank/DDBJ whole genome shotgun (WGS) entry which is preliminary data.</text>
</comment>
<feature type="transmembrane region" description="Helical" evidence="7">
    <location>
        <begin position="220"/>
        <end position="239"/>
    </location>
</feature>
<dbReference type="InterPro" id="IPR035906">
    <property type="entry name" value="MetI-like_sf"/>
</dbReference>
<evidence type="ECO:0000256" key="6">
    <source>
        <dbReference type="ARBA" id="ARBA00023136"/>
    </source>
</evidence>
<dbReference type="InterPro" id="IPR051393">
    <property type="entry name" value="ABC_transporter_permease"/>
</dbReference>
<proteinExistence type="inferred from homology"/>
<dbReference type="AlphaFoldDB" id="A0A561SQ85"/>
<dbReference type="GO" id="GO:0055085">
    <property type="term" value="P:transmembrane transport"/>
    <property type="evidence" value="ECO:0007669"/>
    <property type="project" value="InterPro"/>
</dbReference>
<dbReference type="Gene3D" id="1.10.3720.10">
    <property type="entry name" value="MetI-like"/>
    <property type="match status" value="1"/>
</dbReference>
<evidence type="ECO:0000256" key="2">
    <source>
        <dbReference type="ARBA" id="ARBA00022448"/>
    </source>
</evidence>
<reference evidence="10 11" key="1">
    <citation type="submission" date="2019-06" db="EMBL/GenBank/DDBJ databases">
        <title>Sequencing the genomes of 1000 actinobacteria strains.</title>
        <authorList>
            <person name="Klenk H.-P."/>
        </authorList>
    </citation>
    <scope>NUCLEOTIDE SEQUENCE [LARGE SCALE GENOMIC DNA]</scope>
    <source>
        <strain evidence="10 11">DSM 45671</strain>
    </source>
</reference>
<keyword evidence="4 7" id="KW-0812">Transmembrane</keyword>
<feature type="domain" description="ABC transmembrane type-1" evidence="9">
    <location>
        <begin position="90"/>
        <end position="303"/>
    </location>
</feature>
<dbReference type="Proteomes" id="UP000321261">
    <property type="component" value="Unassembled WGS sequence"/>
</dbReference>
<dbReference type="PROSITE" id="PS50928">
    <property type="entry name" value="ABC_TM1"/>
    <property type="match status" value="1"/>
</dbReference>
<feature type="transmembrane region" description="Helical" evidence="7">
    <location>
        <begin position="127"/>
        <end position="145"/>
    </location>
</feature>
<evidence type="ECO:0000256" key="7">
    <source>
        <dbReference type="RuleBase" id="RU363032"/>
    </source>
</evidence>
<name>A0A561SQ85_9PSEU</name>
<organism evidence="10 11">
    <name type="scientific">Pseudonocardia hierapolitana</name>
    <dbReference type="NCBI Taxonomy" id="1128676"/>
    <lineage>
        <taxon>Bacteria</taxon>
        <taxon>Bacillati</taxon>
        <taxon>Actinomycetota</taxon>
        <taxon>Actinomycetes</taxon>
        <taxon>Pseudonocardiales</taxon>
        <taxon>Pseudonocardiaceae</taxon>
        <taxon>Pseudonocardia</taxon>
    </lineage>
</organism>
<dbReference type="PANTHER" id="PTHR30193:SF1">
    <property type="entry name" value="ABC TRANSPORTER PERMEASE PROTEIN YESP-RELATED"/>
    <property type="match status" value="1"/>
</dbReference>
<dbReference type="PANTHER" id="PTHR30193">
    <property type="entry name" value="ABC TRANSPORTER PERMEASE PROTEIN"/>
    <property type="match status" value="1"/>
</dbReference>
<gene>
    <name evidence="10" type="ORF">FHX44_112927</name>
</gene>
<feature type="region of interest" description="Disordered" evidence="8">
    <location>
        <begin position="1"/>
        <end position="25"/>
    </location>
</feature>
<evidence type="ECO:0000256" key="1">
    <source>
        <dbReference type="ARBA" id="ARBA00004651"/>
    </source>
</evidence>
<evidence type="ECO:0000256" key="8">
    <source>
        <dbReference type="SAM" id="MobiDB-lite"/>
    </source>
</evidence>
<feature type="transmembrane region" description="Helical" evidence="7">
    <location>
        <begin position="287"/>
        <end position="311"/>
    </location>
</feature>
<keyword evidence="3" id="KW-1003">Cell membrane</keyword>
<evidence type="ECO:0000259" key="9">
    <source>
        <dbReference type="PROSITE" id="PS50928"/>
    </source>
</evidence>
<evidence type="ECO:0000313" key="11">
    <source>
        <dbReference type="Proteomes" id="UP000321261"/>
    </source>
</evidence>
<evidence type="ECO:0000256" key="4">
    <source>
        <dbReference type="ARBA" id="ARBA00022692"/>
    </source>
</evidence>
<keyword evidence="5 7" id="KW-1133">Transmembrane helix</keyword>
<protein>
    <submittedName>
        <fullName evidence="10">Carbohydrate ABC transporter membrane protein 1 (CUT1 family)</fullName>
    </submittedName>
</protein>
<feature type="transmembrane region" description="Helical" evidence="7">
    <location>
        <begin position="94"/>
        <end position="115"/>
    </location>
</feature>